<reference evidence="1 2" key="1">
    <citation type="submission" date="2021-01" db="EMBL/GenBank/DDBJ databases">
        <title>Streptomyces acididurans sp. nov., isolated from a peat swamp forest soil.</title>
        <authorList>
            <person name="Chantavorakit T."/>
            <person name="Duangmal K."/>
        </authorList>
    </citation>
    <scope>NUCLEOTIDE SEQUENCE [LARGE SCALE GENOMIC DNA]</scope>
    <source>
        <strain evidence="1 2">KK5PA1</strain>
    </source>
</reference>
<proteinExistence type="predicted"/>
<sequence length="74" mass="8541">MRTNPATPAEVESWLTVLVRQGHLHRAEAGPDGTWIVQRGRHSRPWTLHHPVLAMDFIEDILREVRQQEAEPGR</sequence>
<keyword evidence="2" id="KW-1185">Reference proteome</keyword>
<name>A0ABS2TY72_9ACTN</name>
<accession>A0ABS2TY72</accession>
<protein>
    <recommendedName>
        <fullName evidence="3">Type II toxin-antitoxin system HicA family toxin</fullName>
    </recommendedName>
</protein>
<dbReference type="RefSeq" id="WP_205359894.1">
    <property type="nucleotide sequence ID" value="NZ_JADKYB010000015.1"/>
</dbReference>
<organism evidence="1 2">
    <name type="scientific">Actinacidiphila acididurans</name>
    <dbReference type="NCBI Taxonomy" id="2784346"/>
    <lineage>
        <taxon>Bacteria</taxon>
        <taxon>Bacillati</taxon>
        <taxon>Actinomycetota</taxon>
        <taxon>Actinomycetes</taxon>
        <taxon>Kitasatosporales</taxon>
        <taxon>Streptomycetaceae</taxon>
        <taxon>Actinacidiphila</taxon>
    </lineage>
</organism>
<comment type="caution">
    <text evidence="1">The sequence shown here is derived from an EMBL/GenBank/DDBJ whole genome shotgun (WGS) entry which is preliminary data.</text>
</comment>
<evidence type="ECO:0000313" key="1">
    <source>
        <dbReference type="EMBL" id="MBM9508032.1"/>
    </source>
</evidence>
<dbReference type="Proteomes" id="UP000749040">
    <property type="component" value="Unassembled WGS sequence"/>
</dbReference>
<evidence type="ECO:0000313" key="2">
    <source>
        <dbReference type="Proteomes" id="UP000749040"/>
    </source>
</evidence>
<gene>
    <name evidence="1" type="ORF">ITX44_26470</name>
</gene>
<evidence type="ECO:0008006" key="3">
    <source>
        <dbReference type="Google" id="ProtNLM"/>
    </source>
</evidence>
<dbReference type="EMBL" id="JADKYB010000015">
    <property type="protein sequence ID" value="MBM9508032.1"/>
    <property type="molecule type" value="Genomic_DNA"/>
</dbReference>